<evidence type="ECO:0000313" key="3">
    <source>
        <dbReference type="EMBL" id="EGV28559.1"/>
    </source>
</evidence>
<organism evidence="3 4">
    <name type="scientific">Thiorhodococcus drewsii AZ1</name>
    <dbReference type="NCBI Taxonomy" id="765913"/>
    <lineage>
        <taxon>Bacteria</taxon>
        <taxon>Pseudomonadati</taxon>
        <taxon>Pseudomonadota</taxon>
        <taxon>Gammaproteobacteria</taxon>
        <taxon>Chromatiales</taxon>
        <taxon>Chromatiaceae</taxon>
        <taxon>Thiorhodococcus</taxon>
    </lineage>
</organism>
<keyword evidence="1" id="KW-0732">Signal</keyword>
<feature type="signal peptide" evidence="1">
    <location>
        <begin position="1"/>
        <end position="22"/>
    </location>
</feature>
<feature type="chain" id="PRO_5003428990" description="Porin domain-containing protein" evidence="1">
    <location>
        <begin position="23"/>
        <end position="385"/>
    </location>
</feature>
<feature type="domain" description="Porin" evidence="2">
    <location>
        <begin position="19"/>
        <end position="355"/>
    </location>
</feature>
<dbReference type="InterPro" id="IPR033900">
    <property type="entry name" value="Gram_neg_porin_domain"/>
</dbReference>
<comment type="caution">
    <text evidence="3">The sequence shown here is derived from an EMBL/GenBank/DDBJ whole genome shotgun (WGS) entry which is preliminary data.</text>
</comment>
<proteinExistence type="predicted"/>
<dbReference type="eggNOG" id="COG3203">
    <property type="taxonomic scope" value="Bacteria"/>
</dbReference>
<dbReference type="Proteomes" id="UP000004200">
    <property type="component" value="Unassembled WGS sequence"/>
</dbReference>
<evidence type="ECO:0000313" key="4">
    <source>
        <dbReference type="Proteomes" id="UP000004200"/>
    </source>
</evidence>
<dbReference type="SUPFAM" id="SSF56935">
    <property type="entry name" value="Porins"/>
    <property type="match status" value="1"/>
</dbReference>
<dbReference type="Pfam" id="PF13609">
    <property type="entry name" value="Porin_4"/>
    <property type="match status" value="1"/>
</dbReference>
<dbReference type="InterPro" id="IPR023614">
    <property type="entry name" value="Porin_dom_sf"/>
</dbReference>
<name>G2E5R4_9GAMM</name>
<dbReference type="STRING" id="765913.ThidrDRAFT_3627"/>
<reference evidence="3 4" key="1">
    <citation type="submission" date="2011-06" db="EMBL/GenBank/DDBJ databases">
        <title>The draft genome of Thiorhodococcus drewsii AZ1.</title>
        <authorList>
            <consortium name="US DOE Joint Genome Institute (JGI-PGF)"/>
            <person name="Lucas S."/>
            <person name="Han J."/>
            <person name="Lapidus A."/>
            <person name="Cheng J.-F."/>
            <person name="Goodwin L."/>
            <person name="Pitluck S."/>
            <person name="Peters L."/>
            <person name="Land M.L."/>
            <person name="Hauser L."/>
            <person name="Vogl K."/>
            <person name="Liu Z."/>
            <person name="Imhoff J."/>
            <person name="Thiel V."/>
            <person name="Frigaard N.-U."/>
            <person name="Bryant D.A."/>
            <person name="Woyke T.J."/>
        </authorList>
    </citation>
    <scope>NUCLEOTIDE SEQUENCE [LARGE SCALE GENOMIC DNA]</scope>
    <source>
        <strain evidence="3 4">AZ1</strain>
    </source>
</reference>
<dbReference type="OrthoDB" id="197869at2"/>
<dbReference type="RefSeq" id="WP_007042340.1">
    <property type="nucleotide sequence ID" value="NZ_AFWT01000034.1"/>
</dbReference>
<evidence type="ECO:0000256" key="1">
    <source>
        <dbReference type="SAM" id="SignalP"/>
    </source>
</evidence>
<keyword evidence="4" id="KW-1185">Reference proteome</keyword>
<gene>
    <name evidence="3" type="ORF">ThidrDRAFT_3627</name>
</gene>
<accession>G2E5R4</accession>
<sequence length="385" mass="42543">MKHRALVALGCLVSMLSTGAQSYELSDSFRINGFGTIGVSTNDSDRLQFRQSPEQTTGVGKAEFNFAVNDVAGLQGRYQLSETLSITAQGLVHYMGADAWDGDLDWAYLTYEAPLGISARVGKFRFPNFRSSELAYVGYARTYARPPLVFYGVGGYENVLGAQIEYERCVGPLDLGLQATFGRSRNDSPIRGDGVHDELESDDIKILSLRLEDSRGWLQVAYTELTTELTTIGVRPTPVDRGSAGVRMWSAEWQVRLGDFVHEGGYGKGLVDRVQPDEKVFYASIARPFGEFTPYLLYSYKRFSDVPGPQLPGPRTGMPRGGADRSSITDEIYSFGVRYDFRPGLALKLQFDHVEVGAGTNRLSLNQTGEEGSHNAVSLLLDWMF</sequence>
<dbReference type="EMBL" id="AFWT01000034">
    <property type="protein sequence ID" value="EGV28559.1"/>
    <property type="molecule type" value="Genomic_DNA"/>
</dbReference>
<evidence type="ECO:0000259" key="2">
    <source>
        <dbReference type="Pfam" id="PF13609"/>
    </source>
</evidence>
<dbReference type="Gene3D" id="2.40.160.10">
    <property type="entry name" value="Porin"/>
    <property type="match status" value="1"/>
</dbReference>
<protein>
    <recommendedName>
        <fullName evidence="2">Porin domain-containing protein</fullName>
    </recommendedName>
</protein>
<dbReference type="AlphaFoldDB" id="G2E5R4"/>